<keyword evidence="3" id="KW-1185">Reference proteome</keyword>
<organism evidence="2 3">
    <name type="scientific">Solanum tuberosum</name>
    <name type="common">Potato</name>
    <dbReference type="NCBI Taxonomy" id="4113"/>
    <lineage>
        <taxon>Eukaryota</taxon>
        <taxon>Viridiplantae</taxon>
        <taxon>Streptophyta</taxon>
        <taxon>Embryophyta</taxon>
        <taxon>Tracheophyta</taxon>
        <taxon>Spermatophyta</taxon>
        <taxon>Magnoliopsida</taxon>
        <taxon>eudicotyledons</taxon>
        <taxon>Gunneridae</taxon>
        <taxon>Pentapetalae</taxon>
        <taxon>asterids</taxon>
        <taxon>lamiids</taxon>
        <taxon>Solanales</taxon>
        <taxon>Solanaceae</taxon>
        <taxon>Solanoideae</taxon>
        <taxon>Solaneae</taxon>
        <taxon>Solanum</taxon>
    </lineage>
</organism>
<reference evidence="2" key="2">
    <citation type="submission" date="2015-06" db="UniProtKB">
        <authorList>
            <consortium name="EnsemblPlants"/>
        </authorList>
    </citation>
    <scope>IDENTIFICATION</scope>
    <source>
        <strain evidence="2">DM1-3 516 R44</strain>
    </source>
</reference>
<reference evidence="3" key="1">
    <citation type="journal article" date="2011" name="Nature">
        <title>Genome sequence and analysis of the tuber crop potato.</title>
        <authorList>
            <consortium name="The Potato Genome Sequencing Consortium"/>
        </authorList>
    </citation>
    <scope>NUCLEOTIDE SEQUENCE [LARGE SCALE GENOMIC DNA]</scope>
    <source>
        <strain evidence="3">cv. DM1-3 516 R44</strain>
    </source>
</reference>
<dbReference type="AlphaFoldDB" id="M1DHC0"/>
<dbReference type="Proteomes" id="UP000011115">
    <property type="component" value="Unassembled WGS sequence"/>
</dbReference>
<sequence length="252" mass="27472">MAMRARQRQTSLPFPVLITELSRWAGVSCDEKKDVEVIPTSSTDIRRIEAEQLKDKDEKKRAALVDTSPAIDIEILPVEAYLPTLASEPSGISSSSPLMTPSSSTAPLPLRSAASTTVSRPLLTQAMLLRMRHLAHSVNVRASRLEPIVPGTIESALTATLTPLRESTNALTAKIEIPDDLGTDILAYSDVPPATTGDEVRVDDVDVEFEAETDKEQISVQEETTYEGLIEVEESMVDSAIQALLRDFCGRL</sequence>
<evidence type="ECO:0000313" key="3">
    <source>
        <dbReference type="Proteomes" id="UP000011115"/>
    </source>
</evidence>
<evidence type="ECO:0000256" key="1">
    <source>
        <dbReference type="SAM" id="MobiDB-lite"/>
    </source>
</evidence>
<dbReference type="Gramene" id="PGSC0003DMT400089053">
    <property type="protein sequence ID" value="PGSC0003DMT400089053"/>
    <property type="gene ID" value="PGSC0003DMG400038624"/>
</dbReference>
<feature type="region of interest" description="Disordered" evidence="1">
    <location>
        <begin position="90"/>
        <end position="109"/>
    </location>
</feature>
<proteinExistence type="predicted"/>
<dbReference type="PANTHER" id="PTHR33180">
    <property type="entry name" value="PHOTOSYSTEM II CP43 REACTION CENTER PROTEIN"/>
    <property type="match status" value="1"/>
</dbReference>
<name>M1DHC0_SOLTU</name>
<dbReference type="PANTHER" id="PTHR33180:SF31">
    <property type="entry name" value="POLYPROTEIN PROTEIN"/>
    <property type="match status" value="1"/>
</dbReference>
<dbReference type="InParanoid" id="M1DHC0"/>
<accession>M1DHC0</accession>
<dbReference type="HOGENOM" id="CLU_029307_2_3_1"/>
<protein>
    <submittedName>
        <fullName evidence="2">Polyprotein protein</fullName>
    </submittedName>
</protein>
<dbReference type="PaxDb" id="4113-PGSC0003DMT400089053"/>
<evidence type="ECO:0000313" key="2">
    <source>
        <dbReference type="EnsemblPlants" id="PGSC0003DMT400089053"/>
    </source>
</evidence>
<dbReference type="EnsemblPlants" id="PGSC0003DMT400089053">
    <property type="protein sequence ID" value="PGSC0003DMT400089053"/>
    <property type="gene ID" value="PGSC0003DMG400038624"/>
</dbReference>